<evidence type="ECO:0000313" key="1">
    <source>
        <dbReference type="EMBL" id="MCM2562353.1"/>
    </source>
</evidence>
<comment type="caution">
    <text evidence="1">The sequence shown here is derived from an EMBL/GenBank/DDBJ whole genome shotgun (WGS) entry which is preliminary data.</text>
</comment>
<keyword evidence="2" id="KW-1185">Reference proteome</keyword>
<accession>A0ACC5ZWM2</accession>
<dbReference type="Proteomes" id="UP001203036">
    <property type="component" value="Unassembled WGS sequence"/>
</dbReference>
<reference evidence="1" key="1">
    <citation type="submission" date="2022-06" db="EMBL/GenBank/DDBJ databases">
        <title>Lutimaribacter sp. EGI FJ00013, a novel bacterium isolated from a salt lake sediment enrichment.</title>
        <authorList>
            <person name="Gao L."/>
            <person name="Fang B.-Z."/>
            <person name="Li W.-J."/>
        </authorList>
    </citation>
    <scope>NUCLEOTIDE SEQUENCE</scope>
    <source>
        <strain evidence="1">EGI FJ00013</strain>
    </source>
</reference>
<sequence length="641" mass="72535">MTELVQTPFTAHKPVRPYSFASHLRRRGLVSPQVLLRAQSARQHQDADLSDLLRLGYGIDGNMLLQARADHLGVGLFDQSRHMVDTDALAALGPATCLKHTLLPTRDRAGKRLLVCARPDRLDRVRNTLPRVWADAPLVLTDEATVQQTVAALGKSVLVAAASARVPARESCRTWGRHPRRRLACTAVAVILCLALVIAYPFESLTALVTWACFTLIVSALQKTAALVSFLTRPRRPGPVQPPTNAPLPRVSVLVPLFRERNVATVLVERLSRLTYPKALLDVVLVLEETDTLTRDVLADVTLPPWMRMVVVPDGQPRTKPRAMNYALDCCRGDIIGIWDAEDAPAPEQIDRVAARFLTAPDDLVCLQGVLDYYNPRQSWLARCFTIEYATWFRVMLPGMARLGFAIPLGGTTLFFRRDALEELGGWDAHNVTEDADLGFRLSRHGYRTEMIDTTTGEEANCRIWPWIKQRSRWLKGYMVTWIVHMRRPRVLIRQMGWWKFLGMQTHFITALSQFLLAPLLWSFWLMPLGVTHPMEHVLSRDLLLMMGKLFLGVELLTMGAAIYAVRGAEHRHLWPWVPSLHLYFPLGCIAAYKALWELITAPFYWDKTEHGLSLHLPSRGLVPHRFDSARIELQTRHESL</sequence>
<proteinExistence type="predicted"/>
<dbReference type="EC" id="2.4.-.-" evidence="1"/>
<dbReference type="EMBL" id="JAMQGO010000005">
    <property type="protein sequence ID" value="MCM2562353.1"/>
    <property type="molecule type" value="Genomic_DNA"/>
</dbReference>
<organism evidence="1 2">
    <name type="scientific">Lutimaribacter degradans</name>
    <dbReference type="NCBI Taxonomy" id="2945989"/>
    <lineage>
        <taxon>Bacteria</taxon>
        <taxon>Pseudomonadati</taxon>
        <taxon>Pseudomonadota</taxon>
        <taxon>Alphaproteobacteria</taxon>
        <taxon>Rhodobacterales</taxon>
        <taxon>Roseobacteraceae</taxon>
        <taxon>Lutimaribacter</taxon>
    </lineage>
</organism>
<evidence type="ECO:0000313" key="2">
    <source>
        <dbReference type="Proteomes" id="UP001203036"/>
    </source>
</evidence>
<keyword evidence="1" id="KW-0808">Transferase</keyword>
<gene>
    <name evidence="1" type="ORF">M8744_09370</name>
</gene>
<protein>
    <submittedName>
        <fullName evidence="1">Glycosyltransferase</fullName>
        <ecNumber evidence="1">2.4.-.-</ecNumber>
    </submittedName>
</protein>
<keyword evidence="1" id="KW-0328">Glycosyltransferase</keyword>
<name>A0ACC5ZWM2_9RHOB</name>